<dbReference type="SUPFAM" id="SSF53474">
    <property type="entry name" value="alpha/beta-Hydrolases"/>
    <property type="match status" value="1"/>
</dbReference>
<proteinExistence type="predicted"/>
<evidence type="ECO:0000259" key="2">
    <source>
        <dbReference type="Pfam" id="PF00135"/>
    </source>
</evidence>
<evidence type="ECO:0000313" key="4">
    <source>
        <dbReference type="Proteomes" id="UP001642540"/>
    </source>
</evidence>
<comment type="caution">
    <text evidence="3">The sequence shown here is derived from an EMBL/GenBank/DDBJ whole genome shotgun (WGS) entry which is preliminary data.</text>
</comment>
<dbReference type="Proteomes" id="UP001642540">
    <property type="component" value="Unassembled WGS sequence"/>
</dbReference>
<name>A0ABP1RSE7_9HEXA</name>
<keyword evidence="1" id="KW-0325">Glycoprotein</keyword>
<sequence>MFVPGGSFWFGDSRTYGPKYLLRENMVLIIINVRMGVFGWLSTGDEQASGNWGLKDQALAIEWVHDNIQAFGGDPNKIIIGGMSSSAATAHLMLFTNHKARNYVKGIICFSGTALAHVYAHGSARELSDAAAASVGCPTSSEVEGGSKKMVGCLRKVPASILVNFQQIATALLPPLLFLPTLEPPGPSAFISEPPEVQYRKGTVPPIPLIITRTENELEMELLSLRTNLALITPLYFRLMPVLLHPGTRSKVDASVVQASYRKIHQLYFGKSTAPNFLFGPDYSTFCKVLTDKFSTAPMWKSIEYHHKIAPTYTYIQKTNVFAELPILRFARGVLRQYGAPHGSDLGLLFNVSNILPPFSPGSDFDIASRRLINMIVNFAEYGAPLYRNGEGQLLDIWKPVEDIRNPIALEVGLVNEIKMIVDPIAASGRLRIWDEVVF</sequence>
<dbReference type="PANTHER" id="PTHR11559">
    <property type="entry name" value="CARBOXYLESTERASE"/>
    <property type="match status" value="1"/>
</dbReference>
<organism evidence="3 4">
    <name type="scientific">Orchesella dallaii</name>
    <dbReference type="NCBI Taxonomy" id="48710"/>
    <lineage>
        <taxon>Eukaryota</taxon>
        <taxon>Metazoa</taxon>
        <taxon>Ecdysozoa</taxon>
        <taxon>Arthropoda</taxon>
        <taxon>Hexapoda</taxon>
        <taxon>Collembola</taxon>
        <taxon>Entomobryomorpha</taxon>
        <taxon>Entomobryoidea</taxon>
        <taxon>Orchesellidae</taxon>
        <taxon>Orchesellinae</taxon>
        <taxon>Orchesella</taxon>
    </lineage>
</organism>
<dbReference type="EMBL" id="CAXLJM020000104">
    <property type="protein sequence ID" value="CAL8134356.1"/>
    <property type="molecule type" value="Genomic_DNA"/>
</dbReference>
<accession>A0ABP1RSE7</accession>
<reference evidence="3 4" key="1">
    <citation type="submission" date="2024-08" db="EMBL/GenBank/DDBJ databases">
        <authorList>
            <person name="Cucini C."/>
            <person name="Frati F."/>
        </authorList>
    </citation>
    <scope>NUCLEOTIDE SEQUENCE [LARGE SCALE GENOMIC DNA]</scope>
</reference>
<keyword evidence="4" id="KW-1185">Reference proteome</keyword>
<dbReference type="InterPro" id="IPR050309">
    <property type="entry name" value="Type-B_Carboxylest/Lipase"/>
</dbReference>
<evidence type="ECO:0000256" key="1">
    <source>
        <dbReference type="ARBA" id="ARBA00023180"/>
    </source>
</evidence>
<protein>
    <recommendedName>
        <fullName evidence="2">Carboxylesterase type B domain-containing protein</fullName>
    </recommendedName>
</protein>
<dbReference type="Gene3D" id="3.40.50.1820">
    <property type="entry name" value="alpha/beta hydrolase"/>
    <property type="match status" value="1"/>
</dbReference>
<dbReference type="InterPro" id="IPR002018">
    <property type="entry name" value="CarbesteraseB"/>
</dbReference>
<dbReference type="InterPro" id="IPR029058">
    <property type="entry name" value="AB_hydrolase_fold"/>
</dbReference>
<evidence type="ECO:0000313" key="3">
    <source>
        <dbReference type="EMBL" id="CAL8134356.1"/>
    </source>
</evidence>
<gene>
    <name evidence="3" type="ORF">ODALV1_LOCUS25487</name>
</gene>
<dbReference type="Pfam" id="PF00135">
    <property type="entry name" value="COesterase"/>
    <property type="match status" value="1"/>
</dbReference>
<feature type="domain" description="Carboxylesterase type B" evidence="2">
    <location>
        <begin position="2"/>
        <end position="402"/>
    </location>
</feature>